<dbReference type="Proteomes" id="UP000092256">
    <property type="component" value="Unassembled WGS sequence"/>
</dbReference>
<reference evidence="1 2" key="1">
    <citation type="submission" date="2016-05" db="EMBL/GenBank/DDBJ databases">
        <title>Draft Genome Sequences of Stenotrophomonas maltophilia Strains Sm32COP, Sm41DVV, Sm46PAILV, SmF3, SmF22, SmSOFb1 and SmCVFa1, Isolated from Different Manures, in France.</title>
        <authorList>
            <person name="Nazaret S."/>
            <person name="Bodilis J."/>
        </authorList>
    </citation>
    <scope>NUCLEOTIDE SEQUENCE [LARGE SCALE GENOMIC DNA]</scope>
    <source>
        <strain evidence="1 2">Sm46PAILV</strain>
    </source>
</reference>
<dbReference type="EMBL" id="LYVJ01000005">
    <property type="protein sequence ID" value="OBU67983.1"/>
    <property type="molecule type" value="Genomic_DNA"/>
</dbReference>
<dbReference type="RefSeq" id="WP_065198942.1">
    <property type="nucleotide sequence ID" value="NZ_LYVJ01000005.1"/>
</dbReference>
<gene>
    <name evidence="1" type="ORF">A9K58_08430</name>
</gene>
<dbReference type="AlphaFoldDB" id="A0A1A6XYH3"/>
<evidence type="ECO:0000313" key="1">
    <source>
        <dbReference type="EMBL" id="OBU67983.1"/>
    </source>
</evidence>
<evidence type="ECO:0000313" key="2">
    <source>
        <dbReference type="Proteomes" id="UP000092256"/>
    </source>
</evidence>
<sequence>MLHRQLERRARVQRYQRGGNAADLNPMVANRNVVRKKKARKNEFSEEEIERLQTAFEDGCFDYQSDWYRAGNERTRITLKSRQIGTTYYTAREG</sequence>
<proteinExistence type="predicted"/>
<accession>A0A1A6XYH3</accession>
<protein>
    <submittedName>
        <fullName evidence="1">Uncharacterized protein</fullName>
    </submittedName>
</protein>
<organism evidence="1 2">
    <name type="scientific">Stenotrophomonas maltophilia</name>
    <name type="common">Pseudomonas maltophilia</name>
    <name type="synonym">Xanthomonas maltophilia</name>
    <dbReference type="NCBI Taxonomy" id="40324"/>
    <lineage>
        <taxon>Bacteria</taxon>
        <taxon>Pseudomonadati</taxon>
        <taxon>Pseudomonadota</taxon>
        <taxon>Gammaproteobacteria</taxon>
        <taxon>Lysobacterales</taxon>
        <taxon>Lysobacteraceae</taxon>
        <taxon>Stenotrophomonas</taxon>
        <taxon>Stenotrophomonas maltophilia group</taxon>
    </lineage>
</organism>
<comment type="caution">
    <text evidence="1">The sequence shown here is derived from an EMBL/GenBank/DDBJ whole genome shotgun (WGS) entry which is preliminary data.</text>
</comment>
<name>A0A1A6XYH3_STEMA</name>